<dbReference type="Gene3D" id="3.40.50.1110">
    <property type="entry name" value="SGNH hydrolase"/>
    <property type="match status" value="1"/>
</dbReference>
<evidence type="ECO:0000313" key="2">
    <source>
        <dbReference type="EMBL" id="QQV77593.1"/>
    </source>
</evidence>
<dbReference type="AlphaFoldDB" id="A0A974S4H2"/>
<dbReference type="KEGG" id="sari:H5J25_01950"/>
<evidence type="ECO:0000313" key="3">
    <source>
        <dbReference type="Proteomes" id="UP000595894"/>
    </source>
</evidence>
<dbReference type="EMBL" id="CP061035">
    <property type="protein sequence ID" value="QQV77593.1"/>
    <property type="molecule type" value="Genomic_DNA"/>
</dbReference>
<evidence type="ECO:0000256" key="1">
    <source>
        <dbReference type="SAM" id="SignalP"/>
    </source>
</evidence>
<organism evidence="2 3">
    <name type="scientific">Sphingomonas aliaeris</name>
    <dbReference type="NCBI Taxonomy" id="2759526"/>
    <lineage>
        <taxon>Bacteria</taxon>
        <taxon>Pseudomonadati</taxon>
        <taxon>Pseudomonadota</taxon>
        <taxon>Alphaproteobacteria</taxon>
        <taxon>Sphingomonadales</taxon>
        <taxon>Sphingomonadaceae</taxon>
        <taxon>Sphingomonas</taxon>
    </lineage>
</organism>
<dbReference type="SUPFAM" id="SSF52266">
    <property type="entry name" value="SGNH hydrolase"/>
    <property type="match status" value="1"/>
</dbReference>
<gene>
    <name evidence="2" type="ORF">H5J25_01950</name>
</gene>
<feature type="signal peptide" evidence="1">
    <location>
        <begin position="1"/>
        <end position="20"/>
    </location>
</feature>
<keyword evidence="3" id="KW-1185">Reference proteome</keyword>
<name>A0A974S4H2_9SPHN</name>
<keyword evidence="1" id="KW-0732">Signal</keyword>
<accession>A0A974S4H2</accession>
<reference evidence="3" key="1">
    <citation type="submission" date="2020-09" db="EMBL/GenBank/DDBJ databases">
        <title>Sphingomonas sp., a new species isolated from pork steak.</title>
        <authorList>
            <person name="Heidler von Heilborn D."/>
        </authorList>
    </citation>
    <scope>NUCLEOTIDE SEQUENCE [LARGE SCALE GENOMIC DNA]</scope>
</reference>
<feature type="chain" id="PRO_5037422844" evidence="1">
    <location>
        <begin position="21"/>
        <end position="310"/>
    </location>
</feature>
<proteinExistence type="predicted"/>
<dbReference type="GO" id="GO:0016788">
    <property type="term" value="F:hydrolase activity, acting on ester bonds"/>
    <property type="evidence" value="ECO:0007669"/>
    <property type="project" value="UniProtKB-ARBA"/>
</dbReference>
<dbReference type="RefSeq" id="WP_202094200.1">
    <property type="nucleotide sequence ID" value="NZ_CP061035.1"/>
</dbReference>
<dbReference type="InterPro" id="IPR036514">
    <property type="entry name" value="SGNH_hydro_sf"/>
</dbReference>
<dbReference type="Proteomes" id="UP000595894">
    <property type="component" value="Chromosome"/>
</dbReference>
<protein>
    <submittedName>
        <fullName evidence="2">PEP-CTERM sorting domain-containing protein</fullName>
    </submittedName>
</protein>
<sequence length="310" mass="33887">MRLTILTTLLLAAAPTPALGQQRISAPPRVEALQPTRTILFVGNSFTQGAHSALRNWRHDTVEDLNGTRLGGVPALFASFARQRGLKYSVAQETVGGKSLGFHFAERRGVLDRPWDVVVLQEYSTLDREQPGDDAKYNSGVANLAGLFRARNPAVSIYLMATWSRADLVYAGTGRWHGRPIDAMARDLRTAADNAMAMVVGLTGVIPVGEAWNRSFETGVADANPYDGITRGQVKLWGYDDYHGSLEGYYLEALVTFGAIALVDPRMLGRNERAADELGIDPVVAVALQQVAFDQLSIEKRSPPRARNRP</sequence>